<evidence type="ECO:0000256" key="7">
    <source>
        <dbReference type="ARBA" id="ARBA00022801"/>
    </source>
</evidence>
<comment type="caution">
    <text evidence="14">The sequence shown here is derived from an EMBL/GenBank/DDBJ whole genome shotgun (WGS) entry which is preliminary data.</text>
</comment>
<evidence type="ECO:0000259" key="13">
    <source>
        <dbReference type="Pfam" id="PF01095"/>
    </source>
</evidence>
<keyword evidence="8 12" id="KW-0063">Aspartyl esterase</keyword>
<dbReference type="GO" id="GO:0042545">
    <property type="term" value="P:cell wall modification"/>
    <property type="evidence" value="ECO:0007669"/>
    <property type="project" value="UniProtKB-UniRule"/>
</dbReference>
<keyword evidence="6 12" id="KW-0732">Signal</keyword>
<organism evidence="14 15">
    <name type="scientific">Penicillium bovifimosum</name>
    <dbReference type="NCBI Taxonomy" id="126998"/>
    <lineage>
        <taxon>Eukaryota</taxon>
        <taxon>Fungi</taxon>
        <taxon>Dikarya</taxon>
        <taxon>Ascomycota</taxon>
        <taxon>Pezizomycotina</taxon>
        <taxon>Eurotiomycetes</taxon>
        <taxon>Eurotiomycetidae</taxon>
        <taxon>Eurotiales</taxon>
        <taxon>Aspergillaceae</taxon>
        <taxon>Penicillium</taxon>
    </lineage>
</organism>
<keyword evidence="5 12" id="KW-0964">Secreted</keyword>
<evidence type="ECO:0000313" key="14">
    <source>
        <dbReference type="EMBL" id="KAJ5139387.1"/>
    </source>
</evidence>
<dbReference type="PANTHER" id="PTHR31321:SF57">
    <property type="entry name" value="PECTINESTERASE 53-RELATED"/>
    <property type="match status" value="1"/>
</dbReference>
<dbReference type="InterPro" id="IPR000070">
    <property type="entry name" value="Pectinesterase_cat"/>
</dbReference>
<sequence>MHLRTLLLTALSLGTTAISAPTELAPRASRNSAPSGCLTVGSGGSYSTIASALDALGTSSTAACIYIASGTYQEQLTIKYAGALTFYGQTEDTGSYKQNTVTITHTISSPEAGSLDKSATVNVVTAGFRMYNINVVNGYGKGAQAVALVGNANKLGFYGCQFSGYQDTLYAKSGTQYYSNCKIEGAVDYIFGDASAWFGECDIVSNGPGAITASSRETTSDTAWYAMDHCNVKAAAGTSLDGTVYFGRPWRVLARVIYQNSDLGSLINAKGWTTMADGATPLYYEYNNSGDGSNTSKREYTSAISAGVTKKTVLGSDYGDWIDSNY</sequence>
<evidence type="ECO:0000256" key="12">
    <source>
        <dbReference type="RuleBase" id="RU000589"/>
    </source>
</evidence>
<keyword evidence="7 12" id="KW-0378">Hydrolase</keyword>
<dbReference type="GO" id="GO:0030599">
    <property type="term" value="F:pectinesterase activity"/>
    <property type="evidence" value="ECO:0007669"/>
    <property type="project" value="UniProtKB-UniRule"/>
</dbReference>
<evidence type="ECO:0000256" key="10">
    <source>
        <dbReference type="ARBA" id="ARBA00047928"/>
    </source>
</evidence>
<dbReference type="EMBL" id="JAPQKL010000003">
    <property type="protein sequence ID" value="KAJ5139387.1"/>
    <property type="molecule type" value="Genomic_DNA"/>
</dbReference>
<evidence type="ECO:0000256" key="9">
    <source>
        <dbReference type="ARBA" id="ARBA00023316"/>
    </source>
</evidence>
<dbReference type="SUPFAM" id="SSF51126">
    <property type="entry name" value="Pectin lyase-like"/>
    <property type="match status" value="1"/>
</dbReference>
<dbReference type="Gene3D" id="2.160.20.10">
    <property type="entry name" value="Single-stranded right-handed beta-helix, Pectin lyase-like"/>
    <property type="match status" value="1"/>
</dbReference>
<dbReference type="PANTHER" id="PTHR31321">
    <property type="entry name" value="ACYL-COA THIOESTER HYDROLASE YBHC-RELATED"/>
    <property type="match status" value="1"/>
</dbReference>
<reference evidence="14" key="2">
    <citation type="journal article" date="2023" name="IMA Fungus">
        <title>Comparative genomic study of the Penicillium genus elucidates a diverse pangenome and 15 lateral gene transfer events.</title>
        <authorList>
            <person name="Petersen C."/>
            <person name="Sorensen T."/>
            <person name="Nielsen M.R."/>
            <person name="Sondergaard T.E."/>
            <person name="Sorensen J.L."/>
            <person name="Fitzpatrick D.A."/>
            <person name="Frisvad J.C."/>
            <person name="Nielsen K.L."/>
        </authorList>
    </citation>
    <scope>NUCLEOTIDE SEQUENCE</scope>
    <source>
        <strain evidence="14">IBT 22155</strain>
    </source>
</reference>
<dbReference type="GO" id="GO:0045490">
    <property type="term" value="P:pectin catabolic process"/>
    <property type="evidence" value="ECO:0007669"/>
    <property type="project" value="UniProtKB-UniRule"/>
</dbReference>
<reference evidence="14" key="1">
    <citation type="submission" date="2022-11" db="EMBL/GenBank/DDBJ databases">
        <authorList>
            <person name="Petersen C."/>
        </authorList>
    </citation>
    <scope>NUCLEOTIDE SEQUENCE</scope>
    <source>
        <strain evidence="14">IBT 22155</strain>
    </source>
</reference>
<evidence type="ECO:0000256" key="8">
    <source>
        <dbReference type="ARBA" id="ARBA00023085"/>
    </source>
</evidence>
<feature type="active site" evidence="11">
    <location>
        <position position="188"/>
    </location>
</feature>
<comment type="pathway">
    <text evidence="2 12">Glycan metabolism; pectin degradation; 2-dehydro-3-deoxy-D-gluconate from pectin: step 1/5.</text>
</comment>
<evidence type="ECO:0000256" key="11">
    <source>
        <dbReference type="PROSITE-ProRule" id="PRU10040"/>
    </source>
</evidence>
<comment type="similarity">
    <text evidence="3">Belongs to the pectinesterase family.</text>
</comment>
<comment type="catalytic activity">
    <reaction evidence="10 12">
        <text>[(1-&gt;4)-alpha-D-galacturonosyl methyl ester](n) + n H2O = [(1-&gt;4)-alpha-D-galacturonosyl](n) + n methanol + n H(+)</text>
        <dbReference type="Rhea" id="RHEA:22380"/>
        <dbReference type="Rhea" id="RHEA-COMP:14570"/>
        <dbReference type="Rhea" id="RHEA-COMP:14573"/>
        <dbReference type="ChEBI" id="CHEBI:15377"/>
        <dbReference type="ChEBI" id="CHEBI:15378"/>
        <dbReference type="ChEBI" id="CHEBI:17790"/>
        <dbReference type="ChEBI" id="CHEBI:140522"/>
        <dbReference type="ChEBI" id="CHEBI:140523"/>
        <dbReference type="EC" id="3.1.1.11"/>
    </reaction>
</comment>
<feature type="domain" description="Pectinesterase catalytic" evidence="13">
    <location>
        <begin position="43"/>
        <end position="304"/>
    </location>
</feature>
<keyword evidence="15" id="KW-1185">Reference proteome</keyword>
<evidence type="ECO:0000256" key="3">
    <source>
        <dbReference type="ARBA" id="ARBA00008891"/>
    </source>
</evidence>
<proteinExistence type="inferred from homology"/>
<dbReference type="FunFam" id="2.160.20.10:FF:000014">
    <property type="entry name" value="Pectinesterase"/>
    <property type="match status" value="1"/>
</dbReference>
<dbReference type="InterPro" id="IPR011050">
    <property type="entry name" value="Pectin_lyase_fold/virulence"/>
</dbReference>
<dbReference type="AlphaFoldDB" id="A0A9W9H652"/>
<dbReference type="Proteomes" id="UP001149079">
    <property type="component" value="Unassembled WGS sequence"/>
</dbReference>
<feature type="chain" id="PRO_5041014320" description="Pectinesterase" evidence="12">
    <location>
        <begin position="20"/>
        <end position="326"/>
    </location>
</feature>
<dbReference type="EC" id="3.1.1.11" evidence="4 12"/>
<dbReference type="Pfam" id="PF01095">
    <property type="entry name" value="Pectinesterase"/>
    <property type="match status" value="1"/>
</dbReference>
<evidence type="ECO:0000313" key="15">
    <source>
        <dbReference type="Proteomes" id="UP001149079"/>
    </source>
</evidence>
<gene>
    <name evidence="14" type="ORF">N7515_004235</name>
</gene>
<evidence type="ECO:0000256" key="6">
    <source>
        <dbReference type="ARBA" id="ARBA00022729"/>
    </source>
</evidence>
<evidence type="ECO:0000256" key="2">
    <source>
        <dbReference type="ARBA" id="ARBA00005184"/>
    </source>
</evidence>
<keyword evidence="9 12" id="KW-0961">Cell wall biogenesis/degradation</keyword>
<name>A0A9W9H652_9EURO</name>
<evidence type="ECO:0000256" key="5">
    <source>
        <dbReference type="ARBA" id="ARBA00022525"/>
    </source>
</evidence>
<feature type="signal peptide" evidence="12">
    <location>
        <begin position="1"/>
        <end position="19"/>
    </location>
</feature>
<comment type="function">
    <text evidence="12">Involved in maceration and soft-rotting of plant tissue.</text>
</comment>
<dbReference type="InterPro" id="IPR012334">
    <property type="entry name" value="Pectin_lyas_fold"/>
</dbReference>
<dbReference type="OrthoDB" id="2019149at2759"/>
<dbReference type="GO" id="GO:0005576">
    <property type="term" value="C:extracellular region"/>
    <property type="evidence" value="ECO:0007669"/>
    <property type="project" value="UniProtKB-SubCell"/>
</dbReference>
<dbReference type="GeneID" id="81404149"/>
<evidence type="ECO:0000256" key="1">
    <source>
        <dbReference type="ARBA" id="ARBA00004613"/>
    </source>
</evidence>
<accession>A0A9W9H652</accession>
<protein>
    <recommendedName>
        <fullName evidence="4 12">Pectinesterase</fullName>
        <ecNumber evidence="4 12">3.1.1.11</ecNumber>
    </recommendedName>
</protein>
<dbReference type="RefSeq" id="XP_056524036.1">
    <property type="nucleotide sequence ID" value="XM_056664979.1"/>
</dbReference>
<dbReference type="InterPro" id="IPR033131">
    <property type="entry name" value="Pectinesterase_Asp_AS"/>
</dbReference>
<dbReference type="PROSITE" id="PS00503">
    <property type="entry name" value="PECTINESTERASE_2"/>
    <property type="match status" value="1"/>
</dbReference>
<comment type="subcellular location">
    <subcellularLocation>
        <location evidence="1 12">Secreted</location>
    </subcellularLocation>
</comment>
<evidence type="ECO:0000256" key="4">
    <source>
        <dbReference type="ARBA" id="ARBA00013229"/>
    </source>
</evidence>